<organism evidence="1 2">
    <name type="scientific">Aeromonas veronii AMC34</name>
    <dbReference type="NCBI Taxonomy" id="1073383"/>
    <lineage>
        <taxon>Bacteria</taxon>
        <taxon>Pseudomonadati</taxon>
        <taxon>Pseudomonadota</taxon>
        <taxon>Gammaproteobacteria</taxon>
        <taxon>Aeromonadales</taxon>
        <taxon>Aeromonadaceae</taxon>
        <taxon>Aeromonas</taxon>
    </lineage>
</organism>
<evidence type="ECO:0000313" key="2">
    <source>
        <dbReference type="Proteomes" id="UP000006087"/>
    </source>
</evidence>
<comment type="caution">
    <text evidence="1">The sequence shown here is derived from an EMBL/GenBank/DDBJ whole genome shotgun (WGS) entry which is preliminary data.</text>
</comment>
<reference evidence="1 2" key="1">
    <citation type="submission" date="2012-06" db="EMBL/GenBank/DDBJ databases">
        <title>The Genome Sequence of Aeromonas veronii AMC34.</title>
        <authorList>
            <consortium name="The Broad Institute Genome Sequencing Platform"/>
            <person name="Earl A."/>
            <person name="Ward D."/>
            <person name="Feldgarden M."/>
            <person name="Gevers D."/>
            <person name="Graf J."/>
            <person name="Tomasi A."/>
            <person name="Horneman A."/>
            <person name="Walker B."/>
            <person name="Young S.K."/>
            <person name="Zeng Q."/>
            <person name="Gargeya S."/>
            <person name="Fitzgerald M."/>
            <person name="Haas B."/>
            <person name="Abouelleil A."/>
            <person name="Alvarado L."/>
            <person name="Arachchi H.M."/>
            <person name="Berlin A.M."/>
            <person name="Chapman S.B."/>
            <person name="Goldberg J."/>
            <person name="Griggs A."/>
            <person name="Gujja S."/>
            <person name="Hansen M."/>
            <person name="Howarth C."/>
            <person name="Imamovic A."/>
            <person name="Larimer J."/>
            <person name="McCowan C."/>
            <person name="Montmayeur A."/>
            <person name="Murphy C."/>
            <person name="Neiman D."/>
            <person name="Pearson M."/>
            <person name="Priest M."/>
            <person name="Roberts A."/>
            <person name="Saif S."/>
            <person name="Shea T."/>
            <person name="Sisk P."/>
            <person name="Sykes S."/>
            <person name="Wortman J."/>
            <person name="Nusbaum C."/>
            <person name="Birren B."/>
        </authorList>
    </citation>
    <scope>NUCLEOTIDE SEQUENCE [LARGE SCALE GENOMIC DNA]</scope>
    <source>
        <strain evidence="1 2">AMC34</strain>
    </source>
</reference>
<name>K1IHQ4_AERVE</name>
<accession>K1IHQ4</accession>
<dbReference type="Pfam" id="PF05159">
    <property type="entry name" value="Capsule_synth"/>
    <property type="match status" value="3"/>
</dbReference>
<dbReference type="CDD" id="cd16440">
    <property type="entry name" value="beta_Kdo_transferase_KpsC_1"/>
    <property type="match status" value="1"/>
</dbReference>
<dbReference type="PATRIC" id="fig|1073383.3.peg.2457"/>
<dbReference type="Proteomes" id="UP000006087">
    <property type="component" value="Unassembled WGS sequence"/>
</dbReference>
<protein>
    <recommendedName>
        <fullName evidence="3">Capsular polysaccharide biosynthesis protein</fullName>
    </recommendedName>
</protein>
<dbReference type="CDD" id="cd16439">
    <property type="entry name" value="beta_Kdo_transferase_KpsC_2"/>
    <property type="match status" value="1"/>
</dbReference>
<dbReference type="GO" id="GO:0015774">
    <property type="term" value="P:polysaccharide transport"/>
    <property type="evidence" value="ECO:0007669"/>
    <property type="project" value="InterPro"/>
</dbReference>
<evidence type="ECO:0008006" key="3">
    <source>
        <dbReference type="Google" id="ProtNLM"/>
    </source>
</evidence>
<dbReference type="InterPro" id="IPR007833">
    <property type="entry name" value="Capsule_polysaccharide_synth"/>
</dbReference>
<sequence>MTLWTQSSGILARSAQISACLGQPLARFASPDAVQPGDVLVGWGQKANTHQSKEQAKALSLPYWQLEDGFIGYIGHPARGGKAVSLIADPVGIYYDARQPSQLEQLIAAPCEPQMLARAERLISELVRLGITKYNCYATVPTHAANHGSVSRFAAQGGEGGLPSALAARLQQSAKPRVLLVDQVAGDLSIPGALASEADFVAMVEAARRNHPDARLLLRTHPDTRFGKKSGVLARLQLNDVEVVAEHCHPHALLNAVDAVYTVSSQLGFEGLLLGKPVYCFGMPFYAGWGLTHDSKQCERRNVNVSLAQLVAAALICYPRYLDPVLGQRCEVEEVIAIIARQQKPAPRWRRLYLVGFSLWKRAFMQAFCHHLAEELCFVSKPPKRLTGDEQVLVWGSRYPELVSAIRVEDGFIRSKGLGSNLCRPSSLSLDPVGIYFDSRTPSGLEQLLNYQQLTEPEIERGERLISLLRQHQISKYNVGEIQPYSPPMDGRQLVLVVGQVDGDASILTGSPYIRSNEQLLWAVRAAKPDAHILYKPHPDVVAGNRGGAISAACLAECVDSQVLDVGLTSLYPHVDELHTMTSLSGFEALVQGVKVTTWGQPFYSGWGLTTDANPPARRQRTLPLSALVYLTLVAYPLYLDWQTGLWISPEQLIHQLATQGHSSAQKASRWQRWQLKLGYLIQTLMQRPSLSPFLR</sequence>
<dbReference type="HOGENOM" id="CLU_025998_0_0_6"/>
<gene>
    <name evidence="1" type="ORF">HMPREF1168_02439</name>
</gene>
<dbReference type="RefSeq" id="WP_005344764.1">
    <property type="nucleotide sequence ID" value="NZ_JH823256.1"/>
</dbReference>
<dbReference type="AlphaFoldDB" id="K1IHQ4"/>
<evidence type="ECO:0000313" key="1">
    <source>
        <dbReference type="EMBL" id="EKB18665.1"/>
    </source>
</evidence>
<proteinExistence type="predicted"/>
<dbReference type="EMBL" id="AGWU01000020">
    <property type="protein sequence ID" value="EKB18665.1"/>
    <property type="molecule type" value="Genomic_DNA"/>
</dbReference>
<dbReference type="GO" id="GO:0000271">
    <property type="term" value="P:polysaccharide biosynthetic process"/>
    <property type="evidence" value="ECO:0007669"/>
    <property type="project" value="InterPro"/>
</dbReference>